<gene>
    <name evidence="2" type="ORF">FJ657_04110</name>
</gene>
<protein>
    <submittedName>
        <fullName evidence="2">Uncharacterized protein</fullName>
    </submittedName>
</protein>
<evidence type="ECO:0000313" key="3">
    <source>
        <dbReference type="Proteomes" id="UP000316252"/>
    </source>
</evidence>
<reference evidence="2 3" key="1">
    <citation type="submission" date="2019-06" db="EMBL/GenBank/DDBJ databases">
        <authorList>
            <person name="Li F."/>
        </authorList>
    </citation>
    <scope>NUCLEOTIDE SEQUENCE [LARGE SCALE GENOMIC DNA]</scope>
    <source>
        <strain evidence="2 3">10F1D-1</strain>
    </source>
</reference>
<keyword evidence="3" id="KW-1185">Reference proteome</keyword>
<dbReference type="AlphaFoldDB" id="A0A506Y9N9"/>
<feature type="compositionally biased region" description="Basic and acidic residues" evidence="1">
    <location>
        <begin position="131"/>
        <end position="141"/>
    </location>
</feature>
<name>A0A506Y9N9_9MICO</name>
<dbReference type="RefSeq" id="WP_141162363.1">
    <property type="nucleotide sequence ID" value="NZ_VHQG01000001.1"/>
</dbReference>
<sequence>MAASNIALDLETLLYNLRKLTLSSQGISTGQDVIDTISGSNGVKDEKRFHSWLTSAVQAVATTTDTLRADLTVNSDALREAAKQLLEQNRISADESKKFLAMLDAAAARPSPASGEGTASNADGTDADSTADDKADAAGVS</sequence>
<proteinExistence type="predicted"/>
<evidence type="ECO:0000313" key="2">
    <source>
        <dbReference type="EMBL" id="TPW77838.1"/>
    </source>
</evidence>
<accession>A0A506Y9N9</accession>
<organism evidence="2 3">
    <name type="scientific">Schumannella soli</name>
    <dbReference type="NCBI Taxonomy" id="2590779"/>
    <lineage>
        <taxon>Bacteria</taxon>
        <taxon>Bacillati</taxon>
        <taxon>Actinomycetota</taxon>
        <taxon>Actinomycetes</taxon>
        <taxon>Micrococcales</taxon>
        <taxon>Microbacteriaceae</taxon>
        <taxon>Schumannella</taxon>
    </lineage>
</organism>
<comment type="caution">
    <text evidence="2">The sequence shown here is derived from an EMBL/GenBank/DDBJ whole genome shotgun (WGS) entry which is preliminary data.</text>
</comment>
<dbReference type="Proteomes" id="UP000316252">
    <property type="component" value="Unassembled WGS sequence"/>
</dbReference>
<feature type="region of interest" description="Disordered" evidence="1">
    <location>
        <begin position="106"/>
        <end position="141"/>
    </location>
</feature>
<dbReference type="EMBL" id="VHQG01000001">
    <property type="protein sequence ID" value="TPW77838.1"/>
    <property type="molecule type" value="Genomic_DNA"/>
</dbReference>
<evidence type="ECO:0000256" key="1">
    <source>
        <dbReference type="SAM" id="MobiDB-lite"/>
    </source>
</evidence>